<feature type="transmembrane region" description="Helical" evidence="1">
    <location>
        <begin position="120"/>
        <end position="141"/>
    </location>
</feature>
<name>A0ABU1RUF3_9GAMM</name>
<keyword evidence="1" id="KW-0812">Transmembrane</keyword>
<sequence length="149" mass="16507">MSDGDIDYSKFTLLELEEALAGINRQQYPKNYESLRSTYEQRTALIAVPPPSAIAAPVDHSAHQEPDTSLWRRFWDSRPIVGMTGIACLWWAYDIFSRTDSCPSGGKLIGDLVKATCENFGQTVAAGIPFVLGIVSVVFAIRPRRKAET</sequence>
<organism evidence="2 3">
    <name type="scientific">Pseudoxanthomonas sacheonensis</name>
    <dbReference type="NCBI Taxonomy" id="443615"/>
    <lineage>
        <taxon>Bacteria</taxon>
        <taxon>Pseudomonadati</taxon>
        <taxon>Pseudomonadota</taxon>
        <taxon>Gammaproteobacteria</taxon>
        <taxon>Lysobacterales</taxon>
        <taxon>Lysobacteraceae</taxon>
        <taxon>Pseudoxanthomonas</taxon>
    </lineage>
</organism>
<keyword evidence="1" id="KW-1133">Transmembrane helix</keyword>
<comment type="caution">
    <text evidence="2">The sequence shown here is derived from an EMBL/GenBank/DDBJ whole genome shotgun (WGS) entry which is preliminary data.</text>
</comment>
<reference evidence="2 3" key="1">
    <citation type="submission" date="2023-07" db="EMBL/GenBank/DDBJ databases">
        <title>Sorghum-associated microbial communities from plants grown in Nebraska, USA.</title>
        <authorList>
            <person name="Schachtman D."/>
        </authorList>
    </citation>
    <scope>NUCLEOTIDE SEQUENCE [LARGE SCALE GENOMIC DNA]</scope>
    <source>
        <strain evidence="2 3">BE107</strain>
    </source>
</reference>
<dbReference type="Proteomes" id="UP001254759">
    <property type="component" value="Unassembled WGS sequence"/>
</dbReference>
<dbReference type="EMBL" id="JAVDTT010000003">
    <property type="protein sequence ID" value="MDR6842403.1"/>
    <property type="molecule type" value="Genomic_DNA"/>
</dbReference>
<gene>
    <name evidence="2" type="ORF">J2W94_002697</name>
</gene>
<evidence type="ECO:0000313" key="2">
    <source>
        <dbReference type="EMBL" id="MDR6842403.1"/>
    </source>
</evidence>
<keyword evidence="1" id="KW-0472">Membrane</keyword>
<dbReference type="RefSeq" id="WP_310094363.1">
    <property type="nucleotide sequence ID" value="NZ_JAVDTT010000003.1"/>
</dbReference>
<evidence type="ECO:0000256" key="1">
    <source>
        <dbReference type="SAM" id="Phobius"/>
    </source>
</evidence>
<accession>A0ABU1RUF3</accession>
<protein>
    <submittedName>
        <fullName evidence="2">Uncharacterized protein</fullName>
    </submittedName>
</protein>
<proteinExistence type="predicted"/>
<evidence type="ECO:0000313" key="3">
    <source>
        <dbReference type="Proteomes" id="UP001254759"/>
    </source>
</evidence>
<keyword evidence="3" id="KW-1185">Reference proteome</keyword>